<gene>
    <name evidence="1" type="primary">AVEN_90187_1</name>
    <name evidence="1" type="ORF">TNIN_136791</name>
</gene>
<sequence length="254" mass="29196">MVESCLTEDVLKAWQRSSLFGQPEENNRSRLTNLMKFLKAEGDCSSQRSYISESLAAELRLPIVSKENVALTLFGGSRTEPKLHNKYRVKLCSASPRACSSLEFEFLDQNVICGNIPRVSKGWILMELKRNNIWMSDMGADCPRIDIIIGSDNYDANQNLSNAAEKEIARDQFLSSLTRKENGRYCVGLPWLGRSVELYQVAEIRLFGITRRLRFLRKYEEYDGVFKEWLEEGVIEMVPDHELNSKGHYLPHHL</sequence>
<keyword evidence="2" id="KW-1185">Reference proteome</keyword>
<name>A0A8X6IDD0_9ARAC</name>
<reference evidence="1" key="1">
    <citation type="submission" date="2020-08" db="EMBL/GenBank/DDBJ databases">
        <title>Multicomponent nature underlies the extraordinary mechanical properties of spider dragline silk.</title>
        <authorList>
            <person name="Kono N."/>
            <person name="Nakamura H."/>
            <person name="Mori M."/>
            <person name="Yoshida Y."/>
            <person name="Ohtoshi R."/>
            <person name="Malay A.D."/>
            <person name="Moran D.A.P."/>
            <person name="Tomita M."/>
            <person name="Numata K."/>
            <person name="Arakawa K."/>
        </authorList>
    </citation>
    <scope>NUCLEOTIDE SEQUENCE</scope>
</reference>
<comment type="caution">
    <text evidence="1">The sequence shown here is derived from an EMBL/GenBank/DDBJ whole genome shotgun (WGS) entry which is preliminary data.</text>
</comment>
<dbReference type="Proteomes" id="UP000886998">
    <property type="component" value="Unassembled WGS sequence"/>
</dbReference>
<protein>
    <submittedName>
        <fullName evidence="1">Uncharacterized protein</fullName>
    </submittedName>
</protein>
<evidence type="ECO:0000313" key="1">
    <source>
        <dbReference type="EMBL" id="GFS38453.1"/>
    </source>
</evidence>
<dbReference type="OrthoDB" id="6763258at2759"/>
<dbReference type="EMBL" id="BMAV01025100">
    <property type="protein sequence ID" value="GFS38453.1"/>
    <property type="molecule type" value="Genomic_DNA"/>
</dbReference>
<accession>A0A8X6IDD0</accession>
<proteinExistence type="predicted"/>
<organism evidence="1 2">
    <name type="scientific">Trichonephila inaurata madagascariensis</name>
    <dbReference type="NCBI Taxonomy" id="2747483"/>
    <lineage>
        <taxon>Eukaryota</taxon>
        <taxon>Metazoa</taxon>
        <taxon>Ecdysozoa</taxon>
        <taxon>Arthropoda</taxon>
        <taxon>Chelicerata</taxon>
        <taxon>Arachnida</taxon>
        <taxon>Araneae</taxon>
        <taxon>Araneomorphae</taxon>
        <taxon>Entelegynae</taxon>
        <taxon>Araneoidea</taxon>
        <taxon>Nephilidae</taxon>
        <taxon>Trichonephila</taxon>
        <taxon>Trichonephila inaurata</taxon>
    </lineage>
</organism>
<evidence type="ECO:0000313" key="2">
    <source>
        <dbReference type="Proteomes" id="UP000886998"/>
    </source>
</evidence>
<dbReference type="AlphaFoldDB" id="A0A8X6IDD0"/>